<evidence type="ECO:0000313" key="1">
    <source>
        <dbReference type="EMBL" id="GHE49658.1"/>
    </source>
</evidence>
<reference evidence="2" key="1">
    <citation type="journal article" date="2019" name="Int. J. Syst. Evol. Microbiol.">
        <title>The Global Catalogue of Microorganisms (GCM) 10K type strain sequencing project: providing services to taxonomists for standard genome sequencing and annotation.</title>
        <authorList>
            <consortium name="The Broad Institute Genomics Platform"/>
            <consortium name="The Broad Institute Genome Sequencing Center for Infectious Disease"/>
            <person name="Wu L."/>
            <person name="Ma J."/>
        </authorList>
    </citation>
    <scope>NUCLEOTIDE SEQUENCE [LARGE SCALE GENOMIC DNA]</scope>
    <source>
        <strain evidence="2">CGMCC 1.12966</strain>
    </source>
</reference>
<name>A0ABQ3HZL8_9SPHI</name>
<dbReference type="EMBL" id="BNAF01000020">
    <property type="protein sequence ID" value="GHE49658.1"/>
    <property type="molecule type" value="Genomic_DNA"/>
</dbReference>
<keyword evidence="2" id="KW-1185">Reference proteome</keyword>
<dbReference type="Proteomes" id="UP000620550">
    <property type="component" value="Unassembled WGS sequence"/>
</dbReference>
<proteinExistence type="predicted"/>
<evidence type="ECO:0000313" key="2">
    <source>
        <dbReference type="Proteomes" id="UP000620550"/>
    </source>
</evidence>
<sequence length="82" mass="9238">MPTLTEQWFIYNSDSQDRDDVENPQNYTLLNDEPVCAGSNQLCSIHAPTNTQEKPVLDPQLVNEIMDAIDNQTSTTAIKLKD</sequence>
<organism evidence="1 2">
    <name type="scientific">Sphingobacterium griseoflavum</name>
    <dbReference type="NCBI Taxonomy" id="1474952"/>
    <lineage>
        <taxon>Bacteria</taxon>
        <taxon>Pseudomonadati</taxon>
        <taxon>Bacteroidota</taxon>
        <taxon>Sphingobacteriia</taxon>
        <taxon>Sphingobacteriales</taxon>
        <taxon>Sphingobacteriaceae</taxon>
        <taxon>Sphingobacterium</taxon>
    </lineage>
</organism>
<protein>
    <submittedName>
        <fullName evidence="1">Uncharacterized protein</fullName>
    </submittedName>
</protein>
<accession>A0ABQ3HZL8</accession>
<gene>
    <name evidence="1" type="ORF">GCM10017764_35870</name>
</gene>
<comment type="caution">
    <text evidence="1">The sequence shown here is derived from an EMBL/GenBank/DDBJ whole genome shotgun (WGS) entry which is preliminary data.</text>
</comment>